<organism evidence="1">
    <name type="scientific">Glyptapanteles flavicoxis</name>
    <dbReference type="NCBI Taxonomy" id="463051"/>
    <lineage>
        <taxon>Eukaryota</taxon>
        <taxon>Metazoa</taxon>
        <taxon>Ecdysozoa</taxon>
        <taxon>Arthropoda</taxon>
        <taxon>Hexapoda</taxon>
        <taxon>Insecta</taxon>
        <taxon>Pterygota</taxon>
        <taxon>Neoptera</taxon>
        <taxon>Endopterygota</taxon>
        <taxon>Hymenoptera</taxon>
        <taxon>Apocrita</taxon>
        <taxon>Ichneumonoidea</taxon>
        <taxon>Braconidae</taxon>
        <taxon>Microgastrinae</taxon>
        <taxon>Glyptapanteles</taxon>
    </lineage>
</organism>
<evidence type="ECO:0000313" key="1">
    <source>
        <dbReference type="EMBL" id="ACE75238.1"/>
    </source>
</evidence>
<accession>B7S8L3</accession>
<sequence>MASKKFTVVKLLGVLEPGKNSYVIVPTSWVESKDDGSATVSYPSEDQLPREFKRIINCKLALVEWKNYQCIVEREADTYEAGLLYVKRKDSTPLDEEVLMLWNRISLEIEEKLGHIPCYNNLPSMVTFLELRTSLDIYMHCNGCKKP</sequence>
<dbReference type="AlphaFoldDB" id="B7S8L3"/>
<name>B7S8L3_9HYME</name>
<protein>
    <submittedName>
        <fullName evidence="1">Uncharacterized protein</fullName>
    </submittedName>
</protein>
<gene>
    <name evidence="1" type="ORF">GFP_L2_0120</name>
</gene>
<reference evidence="1" key="1">
    <citation type="submission" date="2007-06" db="EMBL/GenBank/DDBJ databases">
        <title>Bracovirus Evolution: Comparative Genomics of Multiple Viral and Proviral Genomes.</title>
        <authorList>
            <person name="Desjardins C.A."/>
            <person name="Gundersen-Rindal D.E."/>
            <person name="Hostetler J.B."/>
            <person name="Tallon L.J."/>
            <person name="Utterback T.R."/>
            <person name="Fuester R.W."/>
            <person name="Schatz M.C."/>
            <person name="Pedroni M.J."/>
            <person name="Fadrosh D.W."/>
            <person name="Haas B.J."/>
            <person name="Toms B.S."/>
            <person name="Chen D."/>
            <person name="Nene V."/>
        </authorList>
    </citation>
    <scope>NUCLEOTIDE SEQUENCE</scope>
</reference>
<dbReference type="EMBL" id="EF710648">
    <property type="protein sequence ID" value="ACE75238.1"/>
    <property type="molecule type" value="Genomic_DNA"/>
</dbReference>
<proteinExistence type="predicted"/>